<dbReference type="Proteomes" id="UP000634919">
    <property type="component" value="Unassembled WGS sequence"/>
</dbReference>
<dbReference type="InterPro" id="IPR036388">
    <property type="entry name" value="WH-like_DNA-bd_sf"/>
</dbReference>
<dbReference type="Pfam" id="PF03466">
    <property type="entry name" value="LysR_substrate"/>
    <property type="match status" value="1"/>
</dbReference>
<evidence type="ECO:0000256" key="2">
    <source>
        <dbReference type="ARBA" id="ARBA00023015"/>
    </source>
</evidence>
<dbReference type="SUPFAM" id="SSF46785">
    <property type="entry name" value="Winged helix' DNA-binding domain"/>
    <property type="match status" value="1"/>
</dbReference>
<keyword evidence="4" id="KW-0804">Transcription</keyword>
<dbReference type="Gene3D" id="3.40.190.290">
    <property type="match status" value="1"/>
</dbReference>
<name>A0ABR8SCA6_9BURK</name>
<dbReference type="InterPro" id="IPR058163">
    <property type="entry name" value="LysR-type_TF_proteobact-type"/>
</dbReference>
<evidence type="ECO:0000256" key="4">
    <source>
        <dbReference type="ARBA" id="ARBA00023163"/>
    </source>
</evidence>
<dbReference type="EMBL" id="JACSQK010000005">
    <property type="protein sequence ID" value="MBD7961115.1"/>
    <property type="molecule type" value="Genomic_DNA"/>
</dbReference>
<sequence>MLDRLQTMKVFLAVADDGSFTAAARHLGMTVPHVTRHIAALEAQLGTRLLQRTTRRTSLTAAGERYAENVRDILQAVESAFMEAQSNTSALKGVLRIVAAPALTDALISPLAAAFRAQYPGISLDVYVDPQPVPELTRYDLGLLQVPEGFDADIVARTLSTSESILCAAPAYIARHGAPQTVQELAQHMCVLRRPAGQHHDSFKLWHSGQRMTEPPEHTIEVQAAVTINQTASILQMVLDGAGIATFTMDSARPFLEQGVLQHVLPGWITGRYSVLAAMPSRKHLPIRAKAFLDFVFDAHKAGLIDRC</sequence>
<proteinExistence type="inferred from homology"/>
<organism evidence="6 7">
    <name type="scientific">Comamonas avium</name>
    <dbReference type="NCBI Taxonomy" id="2762231"/>
    <lineage>
        <taxon>Bacteria</taxon>
        <taxon>Pseudomonadati</taxon>
        <taxon>Pseudomonadota</taxon>
        <taxon>Betaproteobacteria</taxon>
        <taxon>Burkholderiales</taxon>
        <taxon>Comamonadaceae</taxon>
        <taxon>Comamonas</taxon>
    </lineage>
</organism>
<comment type="caution">
    <text evidence="6">The sequence shown here is derived from an EMBL/GenBank/DDBJ whole genome shotgun (WGS) entry which is preliminary data.</text>
</comment>
<keyword evidence="3" id="KW-0238">DNA-binding</keyword>
<protein>
    <submittedName>
        <fullName evidence="6">LysR family transcriptional regulator</fullName>
    </submittedName>
</protein>
<evidence type="ECO:0000256" key="1">
    <source>
        <dbReference type="ARBA" id="ARBA00009437"/>
    </source>
</evidence>
<dbReference type="PROSITE" id="PS50931">
    <property type="entry name" value="HTH_LYSR"/>
    <property type="match status" value="1"/>
</dbReference>
<keyword evidence="2" id="KW-0805">Transcription regulation</keyword>
<keyword evidence="7" id="KW-1185">Reference proteome</keyword>
<dbReference type="SUPFAM" id="SSF53850">
    <property type="entry name" value="Periplasmic binding protein-like II"/>
    <property type="match status" value="1"/>
</dbReference>
<dbReference type="InterPro" id="IPR000847">
    <property type="entry name" value="LysR_HTH_N"/>
</dbReference>
<accession>A0ABR8SCA6</accession>
<evidence type="ECO:0000313" key="6">
    <source>
        <dbReference type="EMBL" id="MBD7961115.1"/>
    </source>
</evidence>
<dbReference type="InterPro" id="IPR005119">
    <property type="entry name" value="LysR_subst-bd"/>
</dbReference>
<evidence type="ECO:0000256" key="3">
    <source>
        <dbReference type="ARBA" id="ARBA00023125"/>
    </source>
</evidence>
<feature type="domain" description="HTH lysR-type" evidence="5">
    <location>
        <begin position="3"/>
        <end position="60"/>
    </location>
</feature>
<gene>
    <name evidence="6" type="ORF">H9646_11520</name>
</gene>
<dbReference type="PANTHER" id="PTHR30537:SF5">
    <property type="entry name" value="HTH-TYPE TRANSCRIPTIONAL ACTIVATOR TTDR-RELATED"/>
    <property type="match status" value="1"/>
</dbReference>
<dbReference type="PANTHER" id="PTHR30537">
    <property type="entry name" value="HTH-TYPE TRANSCRIPTIONAL REGULATOR"/>
    <property type="match status" value="1"/>
</dbReference>
<dbReference type="CDD" id="cd08422">
    <property type="entry name" value="PBP2_CrgA_like"/>
    <property type="match status" value="1"/>
</dbReference>
<dbReference type="Pfam" id="PF00126">
    <property type="entry name" value="HTH_1"/>
    <property type="match status" value="1"/>
</dbReference>
<comment type="similarity">
    <text evidence="1">Belongs to the LysR transcriptional regulatory family.</text>
</comment>
<evidence type="ECO:0000313" key="7">
    <source>
        <dbReference type="Proteomes" id="UP000634919"/>
    </source>
</evidence>
<dbReference type="InterPro" id="IPR036390">
    <property type="entry name" value="WH_DNA-bd_sf"/>
</dbReference>
<dbReference type="RefSeq" id="WP_191723506.1">
    <property type="nucleotide sequence ID" value="NZ_JACSQK010000005.1"/>
</dbReference>
<dbReference type="Gene3D" id="1.10.10.10">
    <property type="entry name" value="Winged helix-like DNA-binding domain superfamily/Winged helix DNA-binding domain"/>
    <property type="match status" value="1"/>
</dbReference>
<evidence type="ECO:0000259" key="5">
    <source>
        <dbReference type="PROSITE" id="PS50931"/>
    </source>
</evidence>
<reference evidence="6 7" key="1">
    <citation type="submission" date="2020-08" db="EMBL/GenBank/DDBJ databases">
        <title>A Genomic Blueprint of the Chicken Gut Microbiome.</title>
        <authorList>
            <person name="Gilroy R."/>
            <person name="Ravi A."/>
            <person name="Getino M."/>
            <person name="Pursley I."/>
            <person name="Horton D.L."/>
            <person name="Alikhan N.-F."/>
            <person name="Baker D."/>
            <person name="Gharbi K."/>
            <person name="Hall N."/>
            <person name="Watson M."/>
            <person name="Adriaenssens E.M."/>
            <person name="Foster-Nyarko E."/>
            <person name="Jarju S."/>
            <person name="Secka A."/>
            <person name="Antonio M."/>
            <person name="Oren A."/>
            <person name="Chaudhuri R."/>
            <person name="La Ragione R.M."/>
            <person name="Hildebrand F."/>
            <person name="Pallen M.J."/>
        </authorList>
    </citation>
    <scope>NUCLEOTIDE SEQUENCE [LARGE SCALE GENOMIC DNA]</scope>
    <source>
        <strain evidence="6 7">Sa2CVA6</strain>
    </source>
</reference>